<feature type="chain" id="PRO_5015556574" evidence="2">
    <location>
        <begin position="21"/>
        <end position="407"/>
    </location>
</feature>
<keyword evidence="4" id="KW-1185">Reference proteome</keyword>
<feature type="compositionally biased region" description="Low complexity" evidence="1">
    <location>
        <begin position="223"/>
        <end position="235"/>
    </location>
</feature>
<evidence type="ECO:0000256" key="1">
    <source>
        <dbReference type="SAM" id="MobiDB-lite"/>
    </source>
</evidence>
<dbReference type="AlphaFoldDB" id="A0A2T3Z517"/>
<protein>
    <submittedName>
        <fullName evidence="3">Lytic polysaccharide monooxygenase</fullName>
    </submittedName>
</protein>
<accession>A0A2T3Z517</accession>
<dbReference type="PANTHER" id="PTHR36182:SF1">
    <property type="entry name" value="PROTEIN, PUTATIVE (AFU_ORTHOLOGUE AFUA_6G10930)-RELATED"/>
    <property type="match status" value="1"/>
</dbReference>
<dbReference type="EMBL" id="KZ679263">
    <property type="protein sequence ID" value="PTB39903.1"/>
    <property type="molecule type" value="Genomic_DNA"/>
</dbReference>
<keyword evidence="2" id="KW-0732">Signal</keyword>
<feature type="signal peptide" evidence="2">
    <location>
        <begin position="1"/>
        <end position="20"/>
    </location>
</feature>
<evidence type="ECO:0000313" key="4">
    <source>
        <dbReference type="Proteomes" id="UP000240493"/>
    </source>
</evidence>
<dbReference type="GO" id="GO:0004497">
    <property type="term" value="F:monooxygenase activity"/>
    <property type="evidence" value="ECO:0007669"/>
    <property type="project" value="UniProtKB-KW"/>
</dbReference>
<reference evidence="3 4" key="1">
    <citation type="submission" date="2016-07" db="EMBL/GenBank/DDBJ databases">
        <title>Multiple horizontal gene transfer events from other fungi enriched the ability of initially mycotrophic Trichoderma (Ascomycota) to feed on dead plant biomass.</title>
        <authorList>
            <consortium name="DOE Joint Genome Institute"/>
            <person name="Aerts A."/>
            <person name="Atanasova L."/>
            <person name="Chenthamara K."/>
            <person name="Zhang J."/>
            <person name="Grujic M."/>
            <person name="Henrissat B."/>
            <person name="Kuo A."/>
            <person name="Salamov A."/>
            <person name="Lipzen A."/>
            <person name="Labutti K."/>
            <person name="Barry K."/>
            <person name="Miao Y."/>
            <person name="Rahimi M.J."/>
            <person name="Shen Q."/>
            <person name="Grigoriev I.V."/>
            <person name="Kubicek C.P."/>
            <person name="Druzhinina I.S."/>
        </authorList>
    </citation>
    <scope>NUCLEOTIDE SEQUENCE [LARGE SCALE GENOMIC DNA]</scope>
    <source>
        <strain evidence="3 4">CBS 433.97</strain>
    </source>
</reference>
<evidence type="ECO:0000313" key="3">
    <source>
        <dbReference type="EMBL" id="PTB39903.1"/>
    </source>
</evidence>
<feature type="compositionally biased region" description="Polar residues" evidence="1">
    <location>
        <begin position="320"/>
        <end position="335"/>
    </location>
</feature>
<gene>
    <name evidence="3" type="ORF">M441DRAFT_69745</name>
</gene>
<name>A0A2T3Z517_TRIA4</name>
<sequence>MRFFNTVAAVVLGLAAVANGHMEMSYPPPFRSKFNANYPDHFSDEASNMKSPLDSQGGNYPCKGYHTDLGTPAGKSVVTWAPGGSYNFTITGQTYHDGGSCQASLSYDKGQTFKVIHSYIGGCPPPGDSSWDFTVPADAPAGEALFAWTWFNNLGNREMYMNCAAVTIGAGKKRAASVPFASRPDIFLANIGPKGNGVITPDSKDVDFPQPGNEVDRRPSLNAAAPPAGGSSGSPVAPPPAVTSAPAPAPAPTSASQGPSGVFVTAPTAEPTAPADGTSSSKPSAATSVSASSAAAVPQPTTGSGNSSPSSPSSPSNGTLPASSSTTAGSKCSTEGQWNCLSGGKSYQRCAAGLWSISMPVAAGTSCKPGLGDSLVVAKKRSGSGFVPRRRFVYEQNHGKRVSSWMG</sequence>
<dbReference type="OrthoDB" id="2342176at2759"/>
<evidence type="ECO:0000256" key="2">
    <source>
        <dbReference type="SAM" id="SignalP"/>
    </source>
</evidence>
<dbReference type="STRING" id="1042311.A0A2T3Z517"/>
<dbReference type="Proteomes" id="UP000240493">
    <property type="component" value="Unassembled WGS sequence"/>
</dbReference>
<dbReference type="Gene3D" id="2.70.50.70">
    <property type="match status" value="1"/>
</dbReference>
<keyword evidence="3" id="KW-0503">Monooxygenase</keyword>
<feature type="compositionally biased region" description="Low complexity" evidence="1">
    <location>
        <begin position="252"/>
        <end position="319"/>
    </location>
</feature>
<proteinExistence type="predicted"/>
<feature type="region of interest" description="Disordered" evidence="1">
    <location>
        <begin position="198"/>
        <end position="335"/>
    </location>
</feature>
<feature type="compositionally biased region" description="Pro residues" evidence="1">
    <location>
        <begin position="236"/>
        <end position="251"/>
    </location>
</feature>
<keyword evidence="3" id="KW-0560">Oxidoreductase</keyword>
<organism evidence="3 4">
    <name type="scientific">Trichoderma asperellum (strain ATCC 204424 / CBS 433.97 / NBRC 101777)</name>
    <dbReference type="NCBI Taxonomy" id="1042311"/>
    <lineage>
        <taxon>Eukaryota</taxon>
        <taxon>Fungi</taxon>
        <taxon>Dikarya</taxon>
        <taxon>Ascomycota</taxon>
        <taxon>Pezizomycotina</taxon>
        <taxon>Sordariomycetes</taxon>
        <taxon>Hypocreomycetidae</taxon>
        <taxon>Hypocreales</taxon>
        <taxon>Hypocreaceae</taxon>
        <taxon>Trichoderma</taxon>
    </lineage>
</organism>
<dbReference type="PANTHER" id="PTHR36182">
    <property type="entry name" value="PROTEIN, PUTATIVE (AFU_ORTHOLOGUE AFUA_6G10930)-RELATED"/>
    <property type="match status" value="1"/>
</dbReference>